<reference evidence="4" key="1">
    <citation type="submission" date="2020-11" db="EMBL/GenBank/DDBJ databases">
        <authorList>
            <consortium name="DOE Joint Genome Institute"/>
            <person name="Ahrendt S."/>
            <person name="Riley R."/>
            <person name="Andreopoulos W."/>
            <person name="Labutti K."/>
            <person name="Pangilinan J."/>
            <person name="Ruiz-Duenas F.J."/>
            <person name="Barrasa J.M."/>
            <person name="Sanchez-Garcia M."/>
            <person name="Camarero S."/>
            <person name="Miyauchi S."/>
            <person name="Serrano A."/>
            <person name="Linde D."/>
            <person name="Babiker R."/>
            <person name="Drula E."/>
            <person name="Ayuso-Fernandez I."/>
            <person name="Pacheco R."/>
            <person name="Padilla G."/>
            <person name="Ferreira P."/>
            <person name="Barriuso J."/>
            <person name="Kellner H."/>
            <person name="Castanera R."/>
            <person name="Alfaro M."/>
            <person name="Ramirez L."/>
            <person name="Pisabarro A.G."/>
            <person name="Kuo A."/>
            <person name="Tritt A."/>
            <person name="Lipzen A."/>
            <person name="He G."/>
            <person name="Yan M."/>
            <person name="Ng V."/>
            <person name="Cullen D."/>
            <person name="Martin F."/>
            <person name="Rosso M.-N."/>
            <person name="Henrissat B."/>
            <person name="Hibbett D."/>
            <person name="Martinez A.T."/>
            <person name="Grigoriev I.V."/>
        </authorList>
    </citation>
    <scope>NUCLEOTIDE SEQUENCE</scope>
    <source>
        <strain evidence="4">CBS 247.69</strain>
    </source>
</reference>
<feature type="domain" description="Heterokaryon incompatibility" evidence="2">
    <location>
        <begin position="56"/>
        <end position="146"/>
    </location>
</feature>
<evidence type="ECO:0000259" key="3">
    <source>
        <dbReference type="Pfam" id="PF26640"/>
    </source>
</evidence>
<name>A0A9P6CBP0_9AGAR</name>
<keyword evidence="1" id="KW-0812">Transmembrane</keyword>
<keyword evidence="5" id="KW-1185">Reference proteome</keyword>
<comment type="caution">
    <text evidence="4">The sequence shown here is derived from an EMBL/GenBank/DDBJ whole genome shotgun (WGS) entry which is preliminary data.</text>
</comment>
<gene>
    <name evidence="4" type="ORF">BDZ94DRAFT_1285828</name>
</gene>
<sequence>MVPDPGRQSSNVYNRLPFFFPLVLVFLTLLFPSPAMRLLNTVTKELFEFQSDVPAYAILSHVWEKEEVTFRDIGDLDKAKKMQGFSKIIGACDTAIKDGLKYIWIDTCCINKDSSAEVSEAINSMYMWYKNSRVCYAYLSDVSKEDDHENSCSFFATSLWFSRGWTLQELIAPRRVVFYGMNWIDIGTKATLRHTISTITGIDIGVITDGSLDRLNSIPVAVRMSWAADRNTTREEDVAYSLMGLFGVTMPLLYGERGKAFIRLQHEIIKQSDDHSIFAWASQDDGERGILARSPSEFRNSEKVERIPDSSEDSKPYFITNKGLRIDLPTLSSYF</sequence>
<dbReference type="PANTHER" id="PTHR10622:SF10">
    <property type="entry name" value="HET DOMAIN-CONTAINING PROTEIN"/>
    <property type="match status" value="1"/>
</dbReference>
<organism evidence="4 5">
    <name type="scientific">Collybia nuda</name>
    <dbReference type="NCBI Taxonomy" id="64659"/>
    <lineage>
        <taxon>Eukaryota</taxon>
        <taxon>Fungi</taxon>
        <taxon>Dikarya</taxon>
        <taxon>Basidiomycota</taxon>
        <taxon>Agaricomycotina</taxon>
        <taxon>Agaricomycetes</taxon>
        <taxon>Agaricomycetidae</taxon>
        <taxon>Agaricales</taxon>
        <taxon>Tricholomatineae</taxon>
        <taxon>Clitocybaceae</taxon>
        <taxon>Collybia</taxon>
    </lineage>
</organism>
<protein>
    <submittedName>
        <fullName evidence="4">Heterokaryon incompatibility protein-domain-containing protein</fullName>
    </submittedName>
</protein>
<dbReference type="EMBL" id="MU150442">
    <property type="protein sequence ID" value="KAF9456250.1"/>
    <property type="molecule type" value="Genomic_DNA"/>
</dbReference>
<keyword evidence="1" id="KW-0472">Membrane</keyword>
<evidence type="ECO:0000313" key="4">
    <source>
        <dbReference type="EMBL" id="KAF9456250.1"/>
    </source>
</evidence>
<dbReference type="Pfam" id="PF26640">
    <property type="entry name" value="DUF8212"/>
    <property type="match status" value="1"/>
</dbReference>
<dbReference type="InterPro" id="IPR058525">
    <property type="entry name" value="DUF8212"/>
</dbReference>
<dbReference type="Proteomes" id="UP000807353">
    <property type="component" value="Unassembled WGS sequence"/>
</dbReference>
<evidence type="ECO:0000313" key="5">
    <source>
        <dbReference type="Proteomes" id="UP000807353"/>
    </source>
</evidence>
<feature type="domain" description="DUF8212" evidence="3">
    <location>
        <begin position="259"/>
        <end position="282"/>
    </location>
</feature>
<accession>A0A9P6CBP0</accession>
<dbReference type="PANTHER" id="PTHR10622">
    <property type="entry name" value="HET DOMAIN-CONTAINING PROTEIN"/>
    <property type="match status" value="1"/>
</dbReference>
<dbReference type="OrthoDB" id="5122891at2759"/>
<keyword evidence="1" id="KW-1133">Transmembrane helix</keyword>
<dbReference type="InterPro" id="IPR010730">
    <property type="entry name" value="HET"/>
</dbReference>
<dbReference type="AlphaFoldDB" id="A0A9P6CBP0"/>
<feature type="transmembrane region" description="Helical" evidence="1">
    <location>
        <begin position="12"/>
        <end position="31"/>
    </location>
</feature>
<dbReference type="Pfam" id="PF06985">
    <property type="entry name" value="HET"/>
    <property type="match status" value="1"/>
</dbReference>
<proteinExistence type="predicted"/>
<evidence type="ECO:0000259" key="2">
    <source>
        <dbReference type="Pfam" id="PF06985"/>
    </source>
</evidence>
<evidence type="ECO:0000256" key="1">
    <source>
        <dbReference type="SAM" id="Phobius"/>
    </source>
</evidence>